<feature type="transmembrane region" description="Helical" evidence="1">
    <location>
        <begin position="266"/>
        <end position="284"/>
    </location>
</feature>
<dbReference type="OrthoDB" id="1494583at2"/>
<keyword evidence="1" id="KW-0472">Membrane</keyword>
<dbReference type="Proteomes" id="UP000539265">
    <property type="component" value="Unassembled WGS sequence"/>
</dbReference>
<reference evidence="3" key="1">
    <citation type="submission" date="2020-08" db="EMBL/GenBank/DDBJ databases">
        <title>Genomic Encyclopedia of Type Strains, Phase III (KMG-III): the genomes of soil and plant-associated and newly described type strains.</title>
        <authorList>
            <person name="Whitman W."/>
        </authorList>
    </citation>
    <scope>NUCLEOTIDE SEQUENCE [LARGE SCALE GENOMIC DNA]</scope>
    <source>
        <strain evidence="3">CECT 8628</strain>
    </source>
</reference>
<feature type="signal peptide" evidence="2">
    <location>
        <begin position="1"/>
        <end position="20"/>
    </location>
</feature>
<evidence type="ECO:0008006" key="5">
    <source>
        <dbReference type="Google" id="ProtNLM"/>
    </source>
</evidence>
<keyword evidence="2" id="KW-0732">Signal</keyword>
<accession>A0A839SCH8</accession>
<evidence type="ECO:0000256" key="2">
    <source>
        <dbReference type="SAM" id="SignalP"/>
    </source>
</evidence>
<keyword evidence="1" id="KW-0812">Transmembrane</keyword>
<dbReference type="InterPro" id="IPR025367">
    <property type="entry name" value="DUF4271"/>
</dbReference>
<comment type="caution">
    <text evidence="3">The sequence shown here is derived from an EMBL/GenBank/DDBJ whole genome shotgun (WGS) entry which is preliminary data.</text>
</comment>
<feature type="transmembrane region" description="Helical" evidence="1">
    <location>
        <begin position="296"/>
        <end position="317"/>
    </location>
</feature>
<gene>
    <name evidence="3" type="ORF">FHS11_001390</name>
</gene>
<dbReference type="EMBL" id="JACHWX010000003">
    <property type="protein sequence ID" value="MBB3054973.1"/>
    <property type="molecule type" value="Genomic_DNA"/>
</dbReference>
<keyword evidence="4" id="KW-1185">Reference proteome</keyword>
<dbReference type="RefSeq" id="WP_096355207.1">
    <property type="nucleotide sequence ID" value="NZ_AP017313.1"/>
</dbReference>
<dbReference type="Pfam" id="PF14093">
    <property type="entry name" value="DUF4271"/>
    <property type="match status" value="1"/>
</dbReference>
<feature type="transmembrane region" description="Helical" evidence="1">
    <location>
        <begin position="197"/>
        <end position="225"/>
    </location>
</feature>
<proteinExistence type="predicted"/>
<evidence type="ECO:0000313" key="3">
    <source>
        <dbReference type="EMBL" id="MBB3054973.1"/>
    </source>
</evidence>
<protein>
    <recommendedName>
        <fullName evidence="5">DUF4271 domain-containing protein</fullName>
    </recommendedName>
</protein>
<feature type="transmembrane region" description="Helical" evidence="1">
    <location>
        <begin position="237"/>
        <end position="260"/>
    </location>
</feature>
<name>A0A839SCH8_9SPHI</name>
<keyword evidence="1" id="KW-1133">Transmembrane helix</keyword>
<evidence type="ECO:0000313" key="4">
    <source>
        <dbReference type="Proteomes" id="UP000539265"/>
    </source>
</evidence>
<dbReference type="AlphaFoldDB" id="A0A839SCH8"/>
<sequence length="322" mass="36740">MRFTVFCCLLLLFCCFGASGRQDKVAAKDQNVLKPVDPNTVNPFLPDSVVKANKEKHMQDSIVFAYLIPDSLRSNHVMDSIRANNLYKMLSGPSAHLKKREFEQSGFLRSSRDPWIIAVVLGLLIFTGFLNAFLGNDIKNVLRSFYNSQAISQTDKEGGLINSWAFPGLFILFSLSLGLLLYQLTQYYNISYRLSGFALFISFAAIISLLMAFKFIILKFIGFIFQLDTLVSEYITVLNLTYFTMAFILLIVAICFSLLASRFIPLLLNFTLAFTVLIFLWQYLRNSMNIISDLRFHKFYLFVYLCALEICPVLIIIKALNL</sequence>
<feature type="transmembrane region" description="Helical" evidence="1">
    <location>
        <begin position="164"/>
        <end position="185"/>
    </location>
</feature>
<organism evidence="3 4">
    <name type="scientific">Mucilaginibacter gotjawali</name>
    <dbReference type="NCBI Taxonomy" id="1550579"/>
    <lineage>
        <taxon>Bacteria</taxon>
        <taxon>Pseudomonadati</taxon>
        <taxon>Bacteroidota</taxon>
        <taxon>Sphingobacteriia</taxon>
        <taxon>Sphingobacteriales</taxon>
        <taxon>Sphingobacteriaceae</taxon>
        <taxon>Mucilaginibacter</taxon>
    </lineage>
</organism>
<feature type="chain" id="PRO_5032967072" description="DUF4271 domain-containing protein" evidence="2">
    <location>
        <begin position="21"/>
        <end position="322"/>
    </location>
</feature>
<feature type="transmembrane region" description="Helical" evidence="1">
    <location>
        <begin position="115"/>
        <end position="134"/>
    </location>
</feature>
<evidence type="ECO:0000256" key="1">
    <source>
        <dbReference type="SAM" id="Phobius"/>
    </source>
</evidence>